<dbReference type="AlphaFoldDB" id="A0A093XCH0"/>
<gene>
    <name evidence="2" type="ORF">GQ26_0390020</name>
</gene>
<evidence type="ECO:0000256" key="1">
    <source>
        <dbReference type="SAM" id="MobiDB-lite"/>
    </source>
</evidence>
<feature type="region of interest" description="Disordered" evidence="1">
    <location>
        <begin position="293"/>
        <end position="509"/>
    </location>
</feature>
<accession>A0A093XCH0</accession>
<dbReference type="HOGENOM" id="CLU_535477_0_0_1"/>
<feature type="compositionally biased region" description="Acidic residues" evidence="1">
    <location>
        <begin position="378"/>
        <end position="387"/>
    </location>
</feature>
<proteinExistence type="predicted"/>
<name>A0A093XCH0_TALMA</name>
<organism evidence="2">
    <name type="scientific">Talaromyces marneffei PM1</name>
    <dbReference type="NCBI Taxonomy" id="1077442"/>
    <lineage>
        <taxon>Eukaryota</taxon>
        <taxon>Fungi</taxon>
        <taxon>Dikarya</taxon>
        <taxon>Ascomycota</taxon>
        <taxon>Pezizomycotina</taxon>
        <taxon>Eurotiomycetes</taxon>
        <taxon>Eurotiomycetidae</taxon>
        <taxon>Eurotiales</taxon>
        <taxon>Trichocomaceae</taxon>
        <taxon>Talaromyces</taxon>
        <taxon>Talaromyces sect. Talaromyces</taxon>
    </lineage>
</organism>
<feature type="compositionally biased region" description="Polar residues" evidence="1">
    <location>
        <begin position="59"/>
        <end position="75"/>
    </location>
</feature>
<feature type="compositionally biased region" description="Basic and acidic residues" evidence="1">
    <location>
        <begin position="448"/>
        <end position="463"/>
    </location>
</feature>
<feature type="compositionally biased region" description="Acidic residues" evidence="1">
    <location>
        <begin position="464"/>
        <end position="474"/>
    </location>
</feature>
<feature type="compositionally biased region" description="Acidic residues" evidence="1">
    <location>
        <begin position="495"/>
        <end position="509"/>
    </location>
</feature>
<sequence length="509" mass="56659">MEMPSGKASLFRPPAFTLDLFNDYVDDEDQTIKEELEVTTVSNTQGIDNRTRLLPGFSTPEQTSSVPSSDNTAQGGQFLKAGNDQNEDSHYDDDIEVGVFAHRTKRPRPFRPSSNPFVSTPRVPTLTQQGRLPKELLTGYRRAQQDIVLRQESYPEFDYTASTSRRRSTKQSYGRVHTTLPTTNLIPTGGGGYLVTNSFTTSAQRKRLEQQEKLERVLTDLEECVAACPTDVKLQGKLLHLRTLQNRLEQSEHTVLKGQEVALIRDVEKMLQRKRMSIVKAEFESQARAMVENMSTSLSPGTQRRKQRAYDEEIGSMSPLSSVWSETVAPSERSSSSHPSTGGKTVPPSYYQEHKHGRPKRELERDAYADDGKNDIRGDDEDVVGDDEYGRKTYGGKTIAQENATPVSDFDIAKVLMEATAEEVDEKDAKEDSGDDVGQSSDEDTGDERDIGGKGDNKCKGNDDNEDGTDEENVTGDKGKESNENGTDNEQKEGDNDDEDSGNDEDEDE</sequence>
<comment type="caution">
    <text evidence="2">The sequence shown here is derived from an EMBL/GenBank/DDBJ whole genome shotgun (WGS) entry which is preliminary data.</text>
</comment>
<feature type="compositionally biased region" description="Polar residues" evidence="1">
    <location>
        <begin position="293"/>
        <end position="302"/>
    </location>
</feature>
<protein>
    <submittedName>
        <fullName evidence="2">Replicase polyprotein 1a</fullName>
    </submittedName>
</protein>
<evidence type="ECO:0000313" key="2">
    <source>
        <dbReference type="EMBL" id="KFX42918.1"/>
    </source>
</evidence>
<feature type="compositionally biased region" description="Basic and acidic residues" evidence="1">
    <location>
        <begin position="475"/>
        <end position="494"/>
    </location>
</feature>
<feature type="region of interest" description="Disordered" evidence="1">
    <location>
        <begin position="105"/>
        <end position="124"/>
    </location>
</feature>
<feature type="region of interest" description="Disordered" evidence="1">
    <location>
        <begin position="49"/>
        <end position="90"/>
    </location>
</feature>
<feature type="compositionally biased region" description="Low complexity" evidence="1">
    <location>
        <begin position="331"/>
        <end position="340"/>
    </location>
</feature>
<feature type="compositionally biased region" description="Basic and acidic residues" evidence="1">
    <location>
        <begin position="360"/>
        <end position="377"/>
    </location>
</feature>
<reference evidence="2" key="2">
    <citation type="journal article" date="2014" name="PLoS Genet.">
        <title>Signature gene expression reveals novel clues to the molecular mechanisms of dimorphic transition in Penicillium marneffei.</title>
        <authorList>
            <person name="Yang E."/>
            <person name="Wang G."/>
            <person name="Cai J."/>
            <person name="Woo P.C."/>
            <person name="Lau S.K."/>
            <person name="Yuen K.-Y."/>
            <person name="Chow W.-N."/>
            <person name="Lin X."/>
        </authorList>
    </citation>
    <scope>NUCLEOTIDE SEQUENCE</scope>
    <source>
        <strain evidence="2">PM1</strain>
    </source>
</reference>
<dbReference type="EMBL" id="JPOX01000039">
    <property type="protein sequence ID" value="KFX42918.1"/>
    <property type="molecule type" value="Genomic_DNA"/>
</dbReference>
<reference key="1">
    <citation type="journal article" date="2014" name="PLoS Genet.">
        <title>Signature Gene Expression Reveals Novel Clues to the Molecular Mechanisms of Dimorphic Transition in Penicillium marneffei.</title>
        <authorList>
            <person name="Yang E."/>
            <person name="Wang G."/>
            <person name="Cai J."/>
            <person name="Woo P.C."/>
            <person name="Lau S.K."/>
            <person name="Yuen K.-Y."/>
            <person name="Chow W.-N."/>
            <person name="Lin X."/>
        </authorList>
    </citation>
    <scope>NUCLEOTIDE SEQUENCE [LARGE SCALE GENOMIC DNA]</scope>
    <source>
        <strain>PM1</strain>
    </source>
</reference>